<dbReference type="InterPro" id="IPR039575">
    <property type="entry name" value="P3H"/>
</dbReference>
<dbReference type="Gene3D" id="2.60.120.620">
    <property type="entry name" value="q2cbj1_9rhob like domain"/>
    <property type="match status" value="1"/>
</dbReference>
<evidence type="ECO:0000256" key="4">
    <source>
        <dbReference type="ARBA" id="ARBA00022723"/>
    </source>
</evidence>
<sequence length="171" mass="20166">MSNNEVHYYENFLSHDFCDWLINYHKVYHPIGGKTFSNRKIANLVTLADKTYVDEPLSSSDYLKFVLSEHTRVIKTHDPRAFINYSHLVDWEAPIHQPIHQDFWWHTWTSILYLNDDFEGGCTYVDGESIKPKKGAMIMFQGRYVQHGVEPVISGHRYTIATWYKTLNSDY</sequence>
<evidence type="ECO:0000313" key="13">
    <source>
        <dbReference type="Proteomes" id="UP000014318"/>
    </source>
</evidence>
<comment type="cofactor">
    <cofactor evidence="2">
        <name>Fe cation</name>
        <dbReference type="ChEBI" id="CHEBI:24875"/>
    </cofactor>
</comment>
<evidence type="ECO:0000313" key="12">
    <source>
        <dbReference type="EMBL" id="AOV59975.1"/>
    </source>
</evidence>
<proteinExistence type="predicted"/>
<evidence type="ECO:0000313" key="11">
    <source>
        <dbReference type="EMBL" id="AGN33883.1"/>
    </source>
</evidence>
<dbReference type="Proteomes" id="UP000014318">
    <property type="component" value="Segment"/>
</dbReference>
<evidence type="ECO:0000256" key="7">
    <source>
        <dbReference type="ARBA" id="ARBA00023002"/>
    </source>
</evidence>
<evidence type="ECO:0000259" key="9">
    <source>
        <dbReference type="PROSITE" id="PS51471"/>
    </source>
</evidence>
<dbReference type="Pfam" id="PF13640">
    <property type="entry name" value="2OG-FeII_Oxy_3"/>
    <property type="match status" value="1"/>
</dbReference>
<evidence type="ECO:0000256" key="8">
    <source>
        <dbReference type="ARBA" id="ARBA00023004"/>
    </source>
</evidence>
<dbReference type="InterPro" id="IPR005123">
    <property type="entry name" value="Oxoglu/Fe-dep_dioxygenase_dom"/>
</dbReference>
<dbReference type="PANTHER" id="PTHR14049:SF9">
    <property type="entry name" value="PROCOLLAGEN-PROLINE 3-DIOXYGENASE"/>
    <property type="match status" value="1"/>
</dbReference>
<evidence type="ECO:0000256" key="2">
    <source>
        <dbReference type="ARBA" id="ARBA00001962"/>
    </source>
</evidence>
<organism evidence="10 15">
    <name type="scientific">Synechococcus phage S-CAM8</name>
    <dbReference type="NCBI Taxonomy" id="754038"/>
    <lineage>
        <taxon>Viruses</taxon>
        <taxon>Duplodnaviria</taxon>
        <taxon>Heunggongvirae</taxon>
        <taxon>Uroviricota</taxon>
        <taxon>Caudoviricetes</taxon>
        <taxon>Pantevenvirales</taxon>
        <taxon>Kyanoviridae</taxon>
        <taxon>Neritesvirus</taxon>
        <taxon>Neritesvirus scam8</taxon>
    </lineage>
</organism>
<dbReference type="EMBL" id="KU686203">
    <property type="protein sequence ID" value="AOV59975.1"/>
    <property type="molecule type" value="Genomic_DNA"/>
</dbReference>
<evidence type="ECO:0000256" key="6">
    <source>
        <dbReference type="ARBA" id="ARBA00022964"/>
    </source>
</evidence>
<dbReference type="InterPro" id="IPR006620">
    <property type="entry name" value="Pro_4_hyd_alph"/>
</dbReference>
<dbReference type="Proteomes" id="UP000224839">
    <property type="component" value="Segment"/>
</dbReference>
<keyword evidence="8" id="KW-0408">Iron</keyword>
<keyword evidence="5" id="KW-0677">Repeat</keyword>
<evidence type="ECO:0000313" key="14">
    <source>
        <dbReference type="Proteomes" id="UP000224839"/>
    </source>
</evidence>
<dbReference type="GO" id="GO:0031418">
    <property type="term" value="F:L-ascorbic acid binding"/>
    <property type="evidence" value="ECO:0007669"/>
    <property type="project" value="InterPro"/>
</dbReference>
<protein>
    <recommendedName>
        <fullName evidence="3">procollagen-proline 3-dioxygenase</fullName>
        <ecNumber evidence="3">1.14.11.7</ecNumber>
    </recommendedName>
</protein>
<reference evidence="10 15" key="2">
    <citation type="submission" date="2010-12" db="EMBL/GenBank/DDBJ databases">
        <title>The Genome Sequence of Synechococcus phage S-CAM8 0608SB47.</title>
        <authorList>
            <consortium name="The Broad Institute Genome Sequencing Platform"/>
            <person name="Henn M.R."/>
            <person name="Martiny J."/>
            <person name="Weihe C."/>
            <person name="Levin J."/>
            <person name="Malboeuf C."/>
            <person name="Casali M."/>
            <person name="Russ C."/>
            <person name="Lennon N."/>
            <person name="Chapman S.B."/>
            <person name="Erlich R."/>
            <person name="Young S.K."/>
            <person name="Yandava C."/>
            <person name="Zeng Q."/>
            <person name="Alvarado L."/>
            <person name="Anderson S."/>
            <person name="Berlin A."/>
            <person name="Chen Z."/>
            <person name="Freedman E."/>
            <person name="Gellesch M."/>
            <person name="Goldberg J."/>
            <person name="Green L."/>
            <person name="Griggs A."/>
            <person name="Gujja S."/>
            <person name="Heilman E.R."/>
            <person name="Heiman D."/>
            <person name="Hollinger A."/>
            <person name="Howarth C."/>
            <person name="Larson L."/>
            <person name="Mehta T."/>
            <person name="Pearson M."/>
            <person name="Roberts A."/>
            <person name="Ryan E."/>
            <person name="Saif S."/>
            <person name="Shea T."/>
            <person name="Shenoy N."/>
            <person name="Sisk P."/>
            <person name="Stolte C."/>
            <person name="Sykes S."/>
            <person name="White J."/>
            <person name="Haas B."/>
            <person name="Nusbaum C."/>
            <person name="Birren B."/>
        </authorList>
    </citation>
    <scope>NUCLEOTIDE SEQUENCE [LARGE SCALE GENOMIC DNA]</scope>
    <source>
        <strain evidence="10 15">0608SB47</strain>
    </source>
</reference>
<dbReference type="InterPro" id="IPR044862">
    <property type="entry name" value="Pro_4_hyd_alph_FE2OG_OXY"/>
</dbReference>
<dbReference type="SMART" id="SM00702">
    <property type="entry name" value="P4Hc"/>
    <property type="match status" value="1"/>
</dbReference>
<evidence type="ECO:0000256" key="3">
    <source>
        <dbReference type="ARBA" id="ARBA00012262"/>
    </source>
</evidence>
<dbReference type="PROSITE" id="PS51471">
    <property type="entry name" value="FE2OG_OXY"/>
    <property type="match status" value="1"/>
</dbReference>
<accession>G8EXU0</accession>
<dbReference type="PANTHER" id="PTHR14049">
    <property type="entry name" value="LEPRECAN 1"/>
    <property type="match status" value="1"/>
</dbReference>
<dbReference type="EMBL" id="JF974299">
    <property type="protein sequence ID" value="AET72630.1"/>
    <property type="molecule type" value="Genomic_DNA"/>
</dbReference>
<evidence type="ECO:0000256" key="5">
    <source>
        <dbReference type="ARBA" id="ARBA00022737"/>
    </source>
</evidence>
<dbReference type="GO" id="GO:0019797">
    <property type="term" value="F:procollagen-proline 3-dioxygenase activity"/>
    <property type="evidence" value="ECO:0007669"/>
    <property type="project" value="UniProtKB-EC"/>
</dbReference>
<dbReference type="Proteomes" id="UP000297591">
    <property type="component" value="Segment"/>
</dbReference>
<dbReference type="GeneID" id="16045286"/>
<reference evidence="11 13" key="1">
    <citation type="submission" date="2010-11" db="EMBL/GenBank/DDBJ databases">
        <title>The Genome Sequence of Synechococcus phage S-CAM8 0608BI06.</title>
        <authorList>
            <consortium name="The Broad Institute Genome Sequencing Platform"/>
            <person name="Henn M.R."/>
            <person name="Martiny J."/>
            <person name="Weihe C."/>
            <person name="Levin J."/>
            <person name="Malboeuf C."/>
            <person name="Casali M."/>
            <person name="Russ C."/>
            <person name="Lennon N."/>
            <person name="Chapman S.B."/>
            <person name="Erlich R."/>
            <person name="Young S.K."/>
            <person name="Yandava C."/>
            <person name="Zeng Q."/>
            <person name="Alvarado L."/>
            <person name="Anderson S."/>
            <person name="Berlin A."/>
            <person name="Chen Z."/>
            <person name="Freedman E."/>
            <person name="Gellesch M."/>
            <person name="Goldberg J."/>
            <person name="Green L."/>
            <person name="Griggs A."/>
            <person name="Gujja S."/>
            <person name="Heilman E.R."/>
            <person name="Heiman D."/>
            <person name="Hollinger A."/>
            <person name="Howarth C."/>
            <person name="Larson L."/>
            <person name="Mehta T."/>
            <person name="Pearson M."/>
            <person name="Roberts A."/>
            <person name="Ryan E."/>
            <person name="Saif S."/>
            <person name="Shea T."/>
            <person name="Shenoy N."/>
            <person name="Sisk P."/>
            <person name="Stolte C."/>
            <person name="Sykes S."/>
            <person name="White J."/>
            <person name="Haas B."/>
            <person name="Nusbaum C."/>
            <person name="Birren B."/>
        </authorList>
    </citation>
    <scope>NUCLEOTIDE SEQUENCE [LARGE SCALE GENOMIC DNA]</scope>
    <source>
        <strain evidence="11">S-CAM8 06008BI06</strain>
    </source>
</reference>
<evidence type="ECO:0000313" key="15">
    <source>
        <dbReference type="Proteomes" id="UP000297591"/>
    </source>
</evidence>
<dbReference type="EMBL" id="HQ634178">
    <property type="protein sequence ID" value="AGN33883.1"/>
    <property type="molecule type" value="Genomic_DNA"/>
</dbReference>
<keyword evidence="4" id="KW-0479">Metal-binding</keyword>
<dbReference type="OrthoDB" id="22789at10239"/>
<name>G8EXU0_9CAUD</name>
<comment type="cofactor">
    <cofactor evidence="1">
        <name>L-ascorbate</name>
        <dbReference type="ChEBI" id="CHEBI:38290"/>
    </cofactor>
</comment>
<evidence type="ECO:0000313" key="10">
    <source>
        <dbReference type="EMBL" id="AET72630.1"/>
    </source>
</evidence>
<keyword evidence="7" id="KW-0560">Oxidoreductase</keyword>
<dbReference type="GO" id="GO:0032963">
    <property type="term" value="P:collagen metabolic process"/>
    <property type="evidence" value="ECO:0007669"/>
    <property type="project" value="InterPro"/>
</dbReference>
<keyword evidence="13" id="KW-1185">Reference proteome</keyword>
<reference evidence="12 14" key="3">
    <citation type="journal article" date="2016" name="Virology">
        <title>The genomic content and context of auxiliary metabolic genes in marine cyanomyoviruses.</title>
        <authorList>
            <person name="Crummett L.T."/>
            <person name="Puxty R.J."/>
            <person name="Weihe C."/>
            <person name="Marston M.F."/>
            <person name="Martiny J.B."/>
        </authorList>
    </citation>
    <scope>NUCLEOTIDE SEQUENCE [LARGE SCALE GENOMIC DNA]</scope>
    <source>
        <strain evidence="12">0810PA29</strain>
    </source>
</reference>
<gene>
    <name evidence="12" type="ORF">P29A0810_039</name>
    <name evidence="11" type="ORF">SXCG_00041</name>
    <name evidence="10" type="ORF">SXFG_00080</name>
</gene>
<dbReference type="EC" id="1.14.11.7" evidence="3"/>
<dbReference type="KEGG" id="vg:16045286"/>
<evidence type="ECO:0000256" key="1">
    <source>
        <dbReference type="ARBA" id="ARBA00001961"/>
    </source>
</evidence>
<keyword evidence="6" id="KW-0223">Dioxygenase</keyword>
<dbReference type="GO" id="GO:0005506">
    <property type="term" value="F:iron ion binding"/>
    <property type="evidence" value="ECO:0007669"/>
    <property type="project" value="InterPro"/>
</dbReference>
<dbReference type="RefSeq" id="YP_008125576.1">
    <property type="nucleotide sequence ID" value="NC_021530.1"/>
</dbReference>
<feature type="domain" description="Fe2OG dioxygenase" evidence="9">
    <location>
        <begin position="75"/>
        <end position="166"/>
    </location>
</feature>